<accession>D4F1G2</accession>
<gene>
    <name evidence="1" type="ORF">EDWATA_00552</name>
</gene>
<evidence type="ECO:0000313" key="1">
    <source>
        <dbReference type="EMBL" id="EFE24373.1"/>
    </source>
</evidence>
<protein>
    <submittedName>
        <fullName evidence="1">Uncharacterized protein</fullName>
    </submittedName>
</protein>
<dbReference type="Proteomes" id="UP000003692">
    <property type="component" value="Unassembled WGS sequence"/>
</dbReference>
<comment type="caution">
    <text evidence="1">The sequence shown here is derived from an EMBL/GenBank/DDBJ whole genome shotgun (WGS) entry which is preliminary data.</text>
</comment>
<proteinExistence type="predicted"/>
<organism evidence="1 2">
    <name type="scientific">Edwardsiella tarda ATCC 23685</name>
    <dbReference type="NCBI Taxonomy" id="500638"/>
    <lineage>
        <taxon>Bacteria</taxon>
        <taxon>Pseudomonadati</taxon>
        <taxon>Pseudomonadota</taxon>
        <taxon>Gammaproteobacteria</taxon>
        <taxon>Enterobacterales</taxon>
        <taxon>Hafniaceae</taxon>
        <taxon>Edwardsiella</taxon>
    </lineage>
</organism>
<reference evidence="1 2" key="1">
    <citation type="submission" date="2010-02" db="EMBL/GenBank/DDBJ databases">
        <authorList>
            <person name="Weinstock G."/>
            <person name="Sodergren E."/>
            <person name="Clifton S."/>
            <person name="Fulton L."/>
            <person name="Fulton B."/>
            <person name="Courtney L."/>
            <person name="Fronick C."/>
            <person name="Harrison M."/>
            <person name="Strong C."/>
            <person name="Farmer C."/>
            <person name="Delahaunty K."/>
            <person name="Markovic C."/>
            <person name="Hall O."/>
            <person name="Minx P."/>
            <person name="Tomlinson C."/>
            <person name="Mitreva M."/>
            <person name="Nelson J."/>
            <person name="Hou S."/>
            <person name="Wollam A."/>
            <person name="Pepin K.H."/>
            <person name="Johnson M."/>
            <person name="Bhonagiri V."/>
            <person name="Zhang X."/>
            <person name="Suruliraj S."/>
            <person name="Warren W."/>
            <person name="Chinwalla A."/>
            <person name="Mardis E.R."/>
            <person name="Wilson R.K."/>
        </authorList>
    </citation>
    <scope>NUCLEOTIDE SEQUENCE [LARGE SCALE GENOMIC DNA]</scope>
    <source>
        <strain evidence="1 2">ATCC 23685</strain>
    </source>
</reference>
<name>D4F1G2_EDWTA</name>
<evidence type="ECO:0000313" key="2">
    <source>
        <dbReference type="Proteomes" id="UP000003692"/>
    </source>
</evidence>
<dbReference type="HOGENOM" id="CLU_2934041_0_0_6"/>
<dbReference type="EMBL" id="ADGK01000018">
    <property type="protein sequence ID" value="EFE24373.1"/>
    <property type="molecule type" value="Genomic_DNA"/>
</dbReference>
<sequence length="60" mass="6978">MFGRVSFSLLFFRPLSHAIHGVMPSAERKWGARRTGLAWVRHDFAVYKNDILVLFAALWM</sequence>
<dbReference type="AlphaFoldDB" id="D4F1G2"/>